<evidence type="ECO:0000313" key="1">
    <source>
        <dbReference type="EMBL" id="ACQ79018.1"/>
    </source>
</evidence>
<dbReference type="OrthoDB" id="4828334at2"/>
<dbReference type="Proteomes" id="UP000007962">
    <property type="component" value="Chromosome"/>
</dbReference>
<protein>
    <submittedName>
        <fullName evidence="1">Uncharacterized protein</fullName>
    </submittedName>
</protein>
<dbReference type="AlphaFoldDB" id="C5BYR0"/>
<keyword evidence="2" id="KW-1185">Reference proteome</keyword>
<dbReference type="STRING" id="471853.Bcav_0757"/>
<accession>C5BYR0</accession>
<reference evidence="1 2" key="1">
    <citation type="journal article" date="2009" name="Stand. Genomic Sci.">
        <title>Complete genome sequence of Beutenbergia cavernae type strain (HKI 0122).</title>
        <authorList>
            <person name="Land M."/>
            <person name="Pukall R."/>
            <person name="Abt B."/>
            <person name="Goker M."/>
            <person name="Rohde M."/>
            <person name="Glavina Del Rio T."/>
            <person name="Tice H."/>
            <person name="Copeland A."/>
            <person name="Cheng J.F."/>
            <person name="Lucas S."/>
            <person name="Chen F."/>
            <person name="Nolan M."/>
            <person name="Bruce D."/>
            <person name="Goodwin L."/>
            <person name="Pitluck S."/>
            <person name="Ivanova N."/>
            <person name="Mavromatis K."/>
            <person name="Ovchinnikova G."/>
            <person name="Pati A."/>
            <person name="Chen A."/>
            <person name="Palaniappan K."/>
            <person name="Hauser L."/>
            <person name="Chang Y.J."/>
            <person name="Jefferies C.C."/>
            <person name="Saunders E."/>
            <person name="Brettin T."/>
            <person name="Detter J.C."/>
            <person name="Han C."/>
            <person name="Chain P."/>
            <person name="Bristow J."/>
            <person name="Eisen J.A."/>
            <person name="Markowitz V."/>
            <person name="Hugenholtz P."/>
            <person name="Kyrpides N.C."/>
            <person name="Klenk H.P."/>
            <person name="Lapidus A."/>
        </authorList>
    </citation>
    <scope>NUCLEOTIDE SEQUENCE [LARGE SCALE GENOMIC DNA]</scope>
    <source>
        <strain evidence="2">ATCC BAA-8 / DSM 12333 / NBRC 16432</strain>
    </source>
</reference>
<evidence type="ECO:0000313" key="2">
    <source>
        <dbReference type="Proteomes" id="UP000007962"/>
    </source>
</evidence>
<gene>
    <name evidence="1" type="ordered locus">Bcav_0757</name>
</gene>
<dbReference type="EMBL" id="CP001618">
    <property type="protein sequence ID" value="ACQ79018.1"/>
    <property type="molecule type" value="Genomic_DNA"/>
</dbReference>
<organism evidence="1 2">
    <name type="scientific">Beutenbergia cavernae (strain ATCC BAA-8 / DSM 12333 / CCUG 43141 / JCM 11478 / NBRC 16432 / NCIMB 13614 / HKI 0122)</name>
    <dbReference type="NCBI Taxonomy" id="471853"/>
    <lineage>
        <taxon>Bacteria</taxon>
        <taxon>Bacillati</taxon>
        <taxon>Actinomycetota</taxon>
        <taxon>Actinomycetes</taxon>
        <taxon>Micrococcales</taxon>
        <taxon>Beutenbergiaceae</taxon>
        <taxon>Beutenbergia</taxon>
    </lineage>
</organism>
<proteinExistence type="predicted"/>
<name>C5BYR0_BEUC1</name>
<dbReference type="KEGG" id="bcv:Bcav_0757"/>
<sequence length="77" mass="8072">MLYEVQVRGAVDVGHLGEFADVTVADAGAGERGQVAADTLLHCRVRDAAALTGVVALLHDLGVRIVAMRSVPDVTEF</sequence>
<dbReference type="RefSeq" id="WP_012725798.1">
    <property type="nucleotide sequence ID" value="NC_012669.1"/>
</dbReference>
<dbReference type="HOGENOM" id="CLU_2631025_0_0_11"/>